<dbReference type="PANTHER" id="PTHR23110">
    <property type="entry name" value="BTB DOMAIN TRANSCRIPTION FACTOR"/>
    <property type="match status" value="1"/>
</dbReference>
<gene>
    <name evidence="8" type="primary">LOC112044590</name>
</gene>
<dbReference type="SMART" id="SM00384">
    <property type="entry name" value="AT_hook"/>
    <property type="match status" value="3"/>
</dbReference>
<evidence type="ECO:0000256" key="3">
    <source>
        <dbReference type="PROSITE-ProRule" id="PRU00042"/>
    </source>
</evidence>
<feature type="region of interest" description="Disordered" evidence="4">
    <location>
        <begin position="907"/>
        <end position="947"/>
    </location>
</feature>
<keyword evidence="2" id="KW-0539">Nucleus</keyword>
<sequence>MCEKLGSRKSEYEMQGLVSDKTFHLKWNNHLQNLSQLFTTIYSSSALADVTLSCRDGTLKAHKLVLSACSPYFEQIFKDNPCQHPIVILKGIPFSEINLLVEFMYKGSVDVQELDLQSLMHTASELEIRGLAYEARDNAAQLLNVNLEYPTYSQNATAAAVAAATASATTVSTPQSYPPARTDVERLKQIHMYQQSMMRAEEIRRRRREDMPGTQTAVNNILAAAAREMEEARHAARSGERVVASIQTEHEAAAMATASEVVAAAVKRDMQTSEEDRPKKRVSIMSPDDEKLRTKKKTMTVRFQDDNVIKTEERPNKITSPGAPNANHSHEHKEPELKAGGIKVVQLAVLQKPHTANNEHDDSDGEVLVATRIHSLFTRRAPLQLARAPEPELKAGGIKVVQLAVLQKPHTANNEHDDSDGEVLVATRIHSLFTRRAPLQLARAPEPELKAGGIKVVQLAVLQKPHTANNEHDDSDGEVLVATRIHSLFTRRAPLQLARAPEPELKAGGIKVVQLAVLQKPHTANNEHDDSDGEVLVATRIHSLFTRRAPLQLARAPEPELKAGGIKVVQLAVLQKPHTANNEHDDSDGEVLVATRIHSLFTRRAPLQLARAPEPELKAGGIKVVQLAVLQKPHTANNEHDDSDGEVLVATRIHSLFTRRAPLQLARAPEPELKAGGIKVVQLAVLQKPHTANNEHDDSDGEVLVATRIHSLFTRRAPLQLARAPEPELKAGGIKVVQLAVLQKPHTANNEHDDSDEKGKHVMDDDEETDSSGSISDSGANESQDGRPHVCDVCDVRFARSSHLSRHRLTHTGERPFTCGGCGRSFARSDKLRVHTKICEREDPTVDMQNEAVVKRENNSEVMSGMVRTTHRESGHLVFTPSGDVMLPPRAGNPVVLNTTLEPVRNEINQGDLVDPPRRGRGRPRKTPLPLTPKIKKRRGRPPKTSLDMEGCVLTSGAVQGGALASHQLLLKRKRGRPPKNYFISRPGMEMSIPIQYGLAADIAKIYGRPNENYNATNLPFGDFSYLTEMMYNPLAYSYGVTSVDPDRNVDADHSMTTETSHDRTIDVSDSSSDDEDSSRVEPEENIPPIGLETQIMTVGDCQIVKLPPNNEDKEDKMEQSPSETIIVPASTPSSVTITPITTVGDCTIRPVIDNT</sequence>
<comment type="subcellular location">
    <subcellularLocation>
        <location evidence="1">Nucleus</location>
    </subcellularLocation>
</comment>
<dbReference type="InterPro" id="IPR013087">
    <property type="entry name" value="Znf_C2H2_type"/>
</dbReference>
<dbReference type="Proteomes" id="UP001652582">
    <property type="component" value="Chromosome 19"/>
</dbReference>
<name>A0ABM3LWJ2_BICAN</name>
<accession>A0ABM3LWJ2</accession>
<feature type="region of interest" description="Disordered" evidence="4">
    <location>
        <begin position="1050"/>
        <end position="1087"/>
    </location>
</feature>
<protein>
    <submittedName>
        <fullName evidence="8">Uncharacterized protein LOC112044590 isoform X1</fullName>
    </submittedName>
</protein>
<feature type="domain" description="BTB" evidence="5">
    <location>
        <begin position="48"/>
        <end position="113"/>
    </location>
</feature>
<dbReference type="GeneID" id="112044590"/>
<evidence type="ECO:0000259" key="5">
    <source>
        <dbReference type="PROSITE" id="PS50097"/>
    </source>
</evidence>
<dbReference type="InterPro" id="IPR051095">
    <property type="entry name" value="Dros_DevTransReg"/>
</dbReference>
<dbReference type="PROSITE" id="PS00028">
    <property type="entry name" value="ZINC_FINGER_C2H2_1"/>
    <property type="match status" value="1"/>
</dbReference>
<feature type="region of interest" description="Disordered" evidence="4">
    <location>
        <begin position="269"/>
        <end position="292"/>
    </location>
</feature>
<dbReference type="Pfam" id="PF00651">
    <property type="entry name" value="BTB"/>
    <property type="match status" value="1"/>
</dbReference>
<organism evidence="7 8">
    <name type="scientific">Bicyclus anynana</name>
    <name type="common">Squinting bush brown butterfly</name>
    <dbReference type="NCBI Taxonomy" id="110368"/>
    <lineage>
        <taxon>Eukaryota</taxon>
        <taxon>Metazoa</taxon>
        <taxon>Ecdysozoa</taxon>
        <taxon>Arthropoda</taxon>
        <taxon>Hexapoda</taxon>
        <taxon>Insecta</taxon>
        <taxon>Pterygota</taxon>
        <taxon>Neoptera</taxon>
        <taxon>Endopterygota</taxon>
        <taxon>Lepidoptera</taxon>
        <taxon>Glossata</taxon>
        <taxon>Ditrysia</taxon>
        <taxon>Papilionoidea</taxon>
        <taxon>Nymphalidae</taxon>
        <taxon>Satyrinae</taxon>
        <taxon>Satyrini</taxon>
        <taxon>Mycalesina</taxon>
        <taxon>Bicyclus</taxon>
    </lineage>
</organism>
<dbReference type="InterPro" id="IPR000210">
    <property type="entry name" value="BTB/POZ_dom"/>
</dbReference>
<dbReference type="InterPro" id="IPR036236">
    <property type="entry name" value="Znf_C2H2_sf"/>
</dbReference>
<feature type="domain" description="C2H2-type" evidence="6">
    <location>
        <begin position="789"/>
        <end position="816"/>
    </location>
</feature>
<reference evidence="8" key="1">
    <citation type="submission" date="2025-08" db="UniProtKB">
        <authorList>
            <consortium name="RefSeq"/>
        </authorList>
    </citation>
    <scope>IDENTIFICATION</scope>
</reference>
<dbReference type="PANTHER" id="PTHR23110:SF109">
    <property type="entry name" value="FI07618P-RELATED"/>
    <property type="match status" value="1"/>
</dbReference>
<dbReference type="Gene3D" id="3.30.160.60">
    <property type="entry name" value="Classic Zinc Finger"/>
    <property type="match status" value="2"/>
</dbReference>
<dbReference type="InterPro" id="IPR017956">
    <property type="entry name" value="AT_hook_DNA-bd_motif"/>
</dbReference>
<feature type="compositionally biased region" description="Basic and acidic residues" evidence="4">
    <location>
        <begin position="269"/>
        <end position="278"/>
    </location>
</feature>
<dbReference type="Pfam" id="PF00096">
    <property type="entry name" value="zf-C2H2"/>
    <property type="match status" value="2"/>
</dbReference>
<feature type="region of interest" description="Disordered" evidence="4">
    <location>
        <begin position="314"/>
        <end position="335"/>
    </location>
</feature>
<feature type="region of interest" description="Disordered" evidence="4">
    <location>
        <begin position="745"/>
        <end position="787"/>
    </location>
</feature>
<dbReference type="RefSeq" id="XP_052743419.1">
    <property type="nucleotide sequence ID" value="XM_052887459.1"/>
</dbReference>
<dbReference type="PROSITE" id="PS50097">
    <property type="entry name" value="BTB"/>
    <property type="match status" value="1"/>
</dbReference>
<dbReference type="PROSITE" id="PS50157">
    <property type="entry name" value="ZINC_FINGER_C2H2_2"/>
    <property type="match status" value="2"/>
</dbReference>
<keyword evidence="3" id="KW-0862">Zinc</keyword>
<evidence type="ECO:0000313" key="8">
    <source>
        <dbReference type="RefSeq" id="XP_052743419.1"/>
    </source>
</evidence>
<proteinExistence type="predicted"/>
<keyword evidence="3" id="KW-0863">Zinc-finger</keyword>
<dbReference type="PRINTS" id="PR00929">
    <property type="entry name" value="ATHOOK"/>
</dbReference>
<evidence type="ECO:0000256" key="2">
    <source>
        <dbReference type="ARBA" id="ARBA00023242"/>
    </source>
</evidence>
<evidence type="ECO:0000313" key="7">
    <source>
        <dbReference type="Proteomes" id="UP001652582"/>
    </source>
</evidence>
<feature type="compositionally biased region" description="Basic and acidic residues" evidence="4">
    <location>
        <begin position="749"/>
        <end position="763"/>
    </location>
</feature>
<feature type="domain" description="C2H2-type" evidence="6">
    <location>
        <begin position="817"/>
        <end position="844"/>
    </location>
</feature>
<evidence type="ECO:0000256" key="1">
    <source>
        <dbReference type="ARBA" id="ARBA00004123"/>
    </source>
</evidence>
<evidence type="ECO:0000259" key="6">
    <source>
        <dbReference type="PROSITE" id="PS50157"/>
    </source>
</evidence>
<dbReference type="SMART" id="SM00225">
    <property type="entry name" value="BTB"/>
    <property type="match status" value="1"/>
</dbReference>
<feature type="compositionally biased region" description="Polar residues" evidence="4">
    <location>
        <begin position="771"/>
        <end position="783"/>
    </location>
</feature>
<keyword evidence="7" id="KW-1185">Reference proteome</keyword>
<dbReference type="Gene3D" id="3.30.710.10">
    <property type="entry name" value="Potassium Channel Kv1.1, Chain A"/>
    <property type="match status" value="1"/>
</dbReference>
<dbReference type="SUPFAM" id="SSF57667">
    <property type="entry name" value="beta-beta-alpha zinc fingers"/>
    <property type="match status" value="1"/>
</dbReference>
<dbReference type="SMART" id="SM00355">
    <property type="entry name" value="ZnF_C2H2"/>
    <property type="match status" value="2"/>
</dbReference>
<dbReference type="CDD" id="cd18315">
    <property type="entry name" value="BTB_POZ_BAB-like"/>
    <property type="match status" value="1"/>
</dbReference>
<evidence type="ECO:0000256" key="4">
    <source>
        <dbReference type="SAM" id="MobiDB-lite"/>
    </source>
</evidence>
<dbReference type="InterPro" id="IPR011333">
    <property type="entry name" value="SKP1/BTB/POZ_sf"/>
</dbReference>
<keyword evidence="3" id="KW-0479">Metal-binding</keyword>
<dbReference type="SUPFAM" id="SSF54695">
    <property type="entry name" value="POZ domain"/>
    <property type="match status" value="1"/>
</dbReference>
<feature type="compositionally biased region" description="Basic and acidic residues" evidence="4">
    <location>
        <begin position="1050"/>
        <end position="1067"/>
    </location>
</feature>